<dbReference type="PANTHER" id="PTHR23150:SF19">
    <property type="entry name" value="FORMYLGLYCINE-GENERATING ENZYME"/>
    <property type="match status" value="1"/>
</dbReference>
<dbReference type="GO" id="GO:0120147">
    <property type="term" value="F:formylglycine-generating oxidase activity"/>
    <property type="evidence" value="ECO:0007669"/>
    <property type="project" value="TreeGrafter"/>
</dbReference>
<accession>A0A840R3L9</accession>
<dbReference type="RefSeq" id="WP_184461776.1">
    <property type="nucleotide sequence ID" value="NZ_JACHHW010000003.1"/>
</dbReference>
<feature type="transmembrane region" description="Helical" evidence="1">
    <location>
        <begin position="523"/>
        <end position="541"/>
    </location>
</feature>
<dbReference type="Gene3D" id="3.90.1580.10">
    <property type="entry name" value="paralog of FGE (formylglycine-generating enzyme)"/>
    <property type="match status" value="1"/>
</dbReference>
<reference evidence="4 5" key="1">
    <citation type="submission" date="2020-08" db="EMBL/GenBank/DDBJ databases">
        <title>Genomic Encyclopedia of Type Strains, Phase IV (KMG-IV): sequencing the most valuable type-strain genomes for metagenomic binning, comparative biology and taxonomic classification.</title>
        <authorList>
            <person name="Goeker M."/>
        </authorList>
    </citation>
    <scope>NUCLEOTIDE SEQUENCE [LARGE SCALE GENOMIC DNA]</scope>
    <source>
        <strain evidence="4 5">DSM 25701</strain>
    </source>
</reference>
<dbReference type="InterPro" id="IPR005532">
    <property type="entry name" value="SUMF_dom"/>
</dbReference>
<evidence type="ECO:0000256" key="2">
    <source>
        <dbReference type="SAM" id="SignalP"/>
    </source>
</evidence>
<dbReference type="InterPro" id="IPR051043">
    <property type="entry name" value="Sulfatase_Mod_Factor_Kinase"/>
</dbReference>
<dbReference type="Proteomes" id="UP000536640">
    <property type="component" value="Unassembled WGS sequence"/>
</dbReference>
<feature type="domain" description="Sulfatase-modifying factor enzyme-like" evidence="3">
    <location>
        <begin position="257"/>
        <end position="502"/>
    </location>
</feature>
<keyword evidence="1" id="KW-1133">Transmembrane helix</keyword>
<evidence type="ECO:0000313" key="4">
    <source>
        <dbReference type="EMBL" id="MBB5187040.1"/>
    </source>
</evidence>
<feature type="chain" id="PRO_5033060782" evidence="2">
    <location>
        <begin position="24"/>
        <end position="549"/>
    </location>
</feature>
<dbReference type="EMBL" id="JACHHW010000003">
    <property type="protein sequence ID" value="MBB5187040.1"/>
    <property type="molecule type" value="Genomic_DNA"/>
</dbReference>
<organism evidence="4 5">
    <name type="scientific">Zhongshania antarctica</name>
    <dbReference type="NCBI Taxonomy" id="641702"/>
    <lineage>
        <taxon>Bacteria</taxon>
        <taxon>Pseudomonadati</taxon>
        <taxon>Pseudomonadota</taxon>
        <taxon>Gammaproteobacteria</taxon>
        <taxon>Cellvibrionales</taxon>
        <taxon>Spongiibacteraceae</taxon>
        <taxon>Zhongshania</taxon>
    </lineage>
</organism>
<feature type="signal peptide" evidence="2">
    <location>
        <begin position="1"/>
        <end position="23"/>
    </location>
</feature>
<gene>
    <name evidence="4" type="ORF">HNQ57_001303</name>
</gene>
<protein>
    <submittedName>
        <fullName evidence="4">Poly(3-hydroxybutyrate) depolymerase</fullName>
    </submittedName>
</protein>
<dbReference type="InterPro" id="IPR016187">
    <property type="entry name" value="CTDL_fold"/>
</dbReference>
<evidence type="ECO:0000313" key="5">
    <source>
        <dbReference type="Proteomes" id="UP000536640"/>
    </source>
</evidence>
<evidence type="ECO:0000256" key="1">
    <source>
        <dbReference type="SAM" id="Phobius"/>
    </source>
</evidence>
<dbReference type="Pfam" id="PF03781">
    <property type="entry name" value="FGE-sulfatase"/>
    <property type="match status" value="1"/>
</dbReference>
<keyword evidence="1" id="KW-0812">Transmembrane</keyword>
<dbReference type="AlphaFoldDB" id="A0A840R3L9"/>
<evidence type="ECO:0000259" key="3">
    <source>
        <dbReference type="Pfam" id="PF03781"/>
    </source>
</evidence>
<dbReference type="SUPFAM" id="SSF56436">
    <property type="entry name" value="C-type lectin-like"/>
    <property type="match status" value="1"/>
</dbReference>
<sequence>MLSRIWLTAMFFMFASVSQLSVALDSPCNTSPTQGFEARSLTVTEGADAQPKNGYYQLYIPTELPSGAAPLLVIVDDGVSALSASDAVHLENAAEARKYIIAYPQRHEAWDTGDNTADVDYIRAVVADVESNHCIDKRRIYSAAYVGGGAMIARLACDAADIFAAMTFSESDSVGDYGHCLDPVGAVEEGATATPLVLSRAASTSHYDEPLNTQSLDFMAANPRAASVTSSGRVEFEWLLVGNPGNAADISSGYGAVDHTFLIAKYEVTNAQYAQFLNAKAVSDTLNLYSVTMSAGVGGITRSGVPGSYSYSAMPGRENKPVNWVSYYDVLRFTNWMHNGQGEGDTETGAYTLEGGLAVPFNAETVQRNADARVFLPTEDEWYKSAYHNAKGLKETDYFLYPFRSDEVSSCSPPPGGENHANCAQAVGDVADKGSYPESIGPYGTFDQGGNVWEWSVGLVAGVLPVMRGGGYDVTGPDSLASSWRDQWAASGEFSFTGFRVAAPATADAPAATPKPVAKSSSGGGSFSPLFLLMVLLLLVFGRRPDSTL</sequence>
<dbReference type="InterPro" id="IPR042095">
    <property type="entry name" value="SUMF_sf"/>
</dbReference>
<proteinExistence type="predicted"/>
<dbReference type="PANTHER" id="PTHR23150">
    <property type="entry name" value="SULFATASE MODIFYING FACTOR 1, 2"/>
    <property type="match status" value="1"/>
</dbReference>
<keyword evidence="2" id="KW-0732">Signal</keyword>
<name>A0A840R3L9_9GAMM</name>
<dbReference type="InterPro" id="IPR029058">
    <property type="entry name" value="AB_hydrolase_fold"/>
</dbReference>
<comment type="caution">
    <text evidence="4">The sequence shown here is derived from an EMBL/GenBank/DDBJ whole genome shotgun (WGS) entry which is preliminary data.</text>
</comment>
<dbReference type="Gene3D" id="3.40.50.1820">
    <property type="entry name" value="alpha/beta hydrolase"/>
    <property type="match status" value="1"/>
</dbReference>
<dbReference type="SUPFAM" id="SSF53474">
    <property type="entry name" value="alpha/beta-Hydrolases"/>
    <property type="match status" value="1"/>
</dbReference>
<keyword evidence="5" id="KW-1185">Reference proteome</keyword>
<keyword evidence="1" id="KW-0472">Membrane</keyword>